<accession>A0A387HRW4</accession>
<reference evidence="3 4" key="1">
    <citation type="submission" date="2018-10" db="EMBL/GenBank/DDBJ databases">
        <title>Relationship between Morphology and Antimicrobial Activity in Streptomyces.</title>
        <authorList>
            <person name="Kang H.J."/>
            <person name="Kim S.B."/>
        </authorList>
    </citation>
    <scope>NUCLEOTIDE SEQUENCE [LARGE SCALE GENOMIC DNA]</scope>
    <source>
        <strain evidence="3 4">BH38</strain>
    </source>
</reference>
<keyword evidence="1" id="KW-0812">Transmembrane</keyword>
<keyword evidence="1" id="KW-1133">Transmembrane helix</keyword>
<organism evidence="3 4">
    <name type="scientific">Streptomyces hundungensis</name>
    <dbReference type="NCBI Taxonomy" id="1077946"/>
    <lineage>
        <taxon>Bacteria</taxon>
        <taxon>Bacillati</taxon>
        <taxon>Actinomycetota</taxon>
        <taxon>Actinomycetes</taxon>
        <taxon>Kitasatosporales</taxon>
        <taxon>Streptomycetaceae</taxon>
        <taxon>Streptomyces</taxon>
    </lineage>
</organism>
<feature type="transmembrane region" description="Helical" evidence="1">
    <location>
        <begin position="91"/>
        <end position="110"/>
    </location>
</feature>
<keyword evidence="1" id="KW-0472">Membrane</keyword>
<gene>
    <name evidence="3" type="ORF">DWB77_06914</name>
</gene>
<sequence>MADVSHRPGDISGHPDVSEMRDRYARVMETRGVAAVEELVILAGIYAAISGWTVHFSAAKPTLALSNLVVGIALAVLGLCMSMAPERSQDLNFVVLLLGAWLIVSPWVVARSAGTGAILSNVITGACVCLFALVAGGILMSRGRRTPDTRR</sequence>
<keyword evidence="4" id="KW-1185">Reference proteome</keyword>
<feature type="transmembrane region" description="Helical" evidence="1">
    <location>
        <begin position="122"/>
        <end position="141"/>
    </location>
</feature>
<feature type="domain" description="SPW repeat-containing integral membrane" evidence="2">
    <location>
        <begin position="39"/>
        <end position="133"/>
    </location>
</feature>
<evidence type="ECO:0000259" key="2">
    <source>
        <dbReference type="Pfam" id="PF03779"/>
    </source>
</evidence>
<feature type="transmembrane region" description="Helical" evidence="1">
    <location>
        <begin position="33"/>
        <end position="52"/>
    </location>
</feature>
<evidence type="ECO:0000313" key="4">
    <source>
        <dbReference type="Proteomes" id="UP000271554"/>
    </source>
</evidence>
<feature type="transmembrane region" description="Helical" evidence="1">
    <location>
        <begin position="64"/>
        <end position="84"/>
    </location>
</feature>
<dbReference type="KEGG" id="shun:DWB77_06914"/>
<name>A0A387HRW4_9ACTN</name>
<dbReference type="InterPro" id="IPR005530">
    <property type="entry name" value="SPW"/>
</dbReference>
<dbReference type="Proteomes" id="UP000271554">
    <property type="component" value="Chromosome"/>
</dbReference>
<dbReference type="OrthoDB" id="3638638at2"/>
<proteinExistence type="predicted"/>
<dbReference type="RefSeq" id="WP_120726255.1">
    <property type="nucleotide sequence ID" value="NZ_CP032698.1"/>
</dbReference>
<evidence type="ECO:0000256" key="1">
    <source>
        <dbReference type="SAM" id="Phobius"/>
    </source>
</evidence>
<dbReference type="AlphaFoldDB" id="A0A387HRW4"/>
<evidence type="ECO:0000313" key="3">
    <source>
        <dbReference type="EMBL" id="AYG84700.1"/>
    </source>
</evidence>
<dbReference type="EMBL" id="CP032698">
    <property type="protein sequence ID" value="AYG84700.1"/>
    <property type="molecule type" value="Genomic_DNA"/>
</dbReference>
<dbReference type="Pfam" id="PF03779">
    <property type="entry name" value="SPW"/>
    <property type="match status" value="1"/>
</dbReference>
<protein>
    <recommendedName>
        <fullName evidence="2">SPW repeat-containing integral membrane domain-containing protein</fullName>
    </recommendedName>
</protein>